<keyword evidence="3 8" id="KW-0732">Signal</keyword>
<dbReference type="PANTHER" id="PTHR43811:SF23">
    <property type="entry name" value="FKBP-TYPE 22 KDA PEPTIDYL-PROLYL CIS-TRANS ISOMERASE"/>
    <property type="match status" value="1"/>
</dbReference>
<keyword evidence="4 6" id="KW-0697">Rotamase</keyword>
<dbReference type="InterPro" id="IPR046357">
    <property type="entry name" value="PPIase_dom_sf"/>
</dbReference>
<feature type="chain" id="PRO_5046133110" description="Peptidyl-prolyl cis-trans isomerase" evidence="8">
    <location>
        <begin position="20"/>
        <end position="229"/>
    </location>
</feature>
<dbReference type="RefSeq" id="WP_265047911.1">
    <property type="nucleotide sequence ID" value="NZ_CP100390.1"/>
</dbReference>
<reference evidence="10" key="1">
    <citation type="submission" date="2022-06" db="EMBL/GenBank/DDBJ databases">
        <title>Alkalimarinus sp. nov., isolated from gut of a Alitta virens.</title>
        <authorList>
            <person name="Yang A.I."/>
            <person name="Shin N.-R."/>
        </authorList>
    </citation>
    <scope>NUCLEOTIDE SEQUENCE</scope>
    <source>
        <strain evidence="10">A2M4</strain>
    </source>
</reference>
<dbReference type="InterPro" id="IPR036944">
    <property type="entry name" value="PPIase_FKBP_N_sf"/>
</dbReference>
<evidence type="ECO:0000256" key="3">
    <source>
        <dbReference type="ARBA" id="ARBA00022729"/>
    </source>
</evidence>
<evidence type="ECO:0000256" key="8">
    <source>
        <dbReference type="SAM" id="SignalP"/>
    </source>
</evidence>
<dbReference type="Pfam" id="PF00254">
    <property type="entry name" value="FKBP_C"/>
    <property type="match status" value="1"/>
</dbReference>
<sequence length="229" mass="24813">MKKTLMAAALLSASTLTLAADPVKPLETDEQKVSYSFGLIFGKRMTNDLPNLDLNVFIDGVKDGFSGDTAKLTDAQIEDVLKKFQDSQRKEQLQAFEQIAEKNKIKGETFLADNKNKEGVVTVASGLQYKVINAGAGAKPTADSVVKVHYSGSLIDGTVFDSSIERGEPVSFPVQGVIPGWTEALQLMSVGSKWNLYIPSDLAYGPGGNRNIGPNETLLFEVELLEIQK</sequence>
<keyword evidence="5 6" id="KW-0413">Isomerase</keyword>
<dbReference type="Gene3D" id="3.10.50.40">
    <property type="match status" value="1"/>
</dbReference>
<dbReference type="GO" id="GO:0016853">
    <property type="term" value="F:isomerase activity"/>
    <property type="evidence" value="ECO:0007669"/>
    <property type="project" value="UniProtKB-KW"/>
</dbReference>
<protein>
    <recommendedName>
        <fullName evidence="7">Peptidyl-prolyl cis-trans isomerase</fullName>
        <ecNumber evidence="7">5.2.1.8</ecNumber>
    </recommendedName>
</protein>
<dbReference type="Proteomes" id="UP001163739">
    <property type="component" value="Chromosome"/>
</dbReference>
<accession>A0ABY6N2T4</accession>
<dbReference type="InterPro" id="IPR000774">
    <property type="entry name" value="PPIase_FKBP_N"/>
</dbReference>
<evidence type="ECO:0000313" key="10">
    <source>
        <dbReference type="EMBL" id="UZE96425.1"/>
    </source>
</evidence>
<dbReference type="InterPro" id="IPR001179">
    <property type="entry name" value="PPIase_FKBP_dom"/>
</dbReference>
<evidence type="ECO:0000256" key="4">
    <source>
        <dbReference type="ARBA" id="ARBA00023110"/>
    </source>
</evidence>
<proteinExistence type="inferred from homology"/>
<dbReference type="EC" id="5.2.1.8" evidence="7"/>
<dbReference type="SUPFAM" id="SSF54534">
    <property type="entry name" value="FKBP-like"/>
    <property type="match status" value="1"/>
</dbReference>
<dbReference type="PROSITE" id="PS50059">
    <property type="entry name" value="FKBP_PPIASE"/>
    <property type="match status" value="1"/>
</dbReference>
<evidence type="ECO:0000256" key="7">
    <source>
        <dbReference type="RuleBase" id="RU003915"/>
    </source>
</evidence>
<evidence type="ECO:0000256" key="2">
    <source>
        <dbReference type="ARBA" id="ARBA00006577"/>
    </source>
</evidence>
<name>A0ABY6N2T4_9ALTE</name>
<evidence type="ECO:0000313" key="11">
    <source>
        <dbReference type="Proteomes" id="UP001163739"/>
    </source>
</evidence>
<organism evidence="10 11">
    <name type="scientific">Alkalimarinus alittae</name>
    <dbReference type="NCBI Taxonomy" id="2961619"/>
    <lineage>
        <taxon>Bacteria</taxon>
        <taxon>Pseudomonadati</taxon>
        <taxon>Pseudomonadota</taxon>
        <taxon>Gammaproteobacteria</taxon>
        <taxon>Alteromonadales</taxon>
        <taxon>Alteromonadaceae</taxon>
        <taxon>Alkalimarinus</taxon>
    </lineage>
</organism>
<dbReference type="EMBL" id="CP100390">
    <property type="protein sequence ID" value="UZE96425.1"/>
    <property type="molecule type" value="Genomic_DNA"/>
</dbReference>
<evidence type="ECO:0000256" key="5">
    <source>
        <dbReference type="ARBA" id="ARBA00023235"/>
    </source>
</evidence>
<evidence type="ECO:0000256" key="1">
    <source>
        <dbReference type="ARBA" id="ARBA00000971"/>
    </source>
</evidence>
<dbReference type="PRINTS" id="PR01730">
    <property type="entry name" value="INFPOTNTIATR"/>
</dbReference>
<evidence type="ECO:0000259" key="9">
    <source>
        <dbReference type="PROSITE" id="PS50059"/>
    </source>
</evidence>
<gene>
    <name evidence="10" type="ORF">NKI27_01380</name>
</gene>
<evidence type="ECO:0000256" key="6">
    <source>
        <dbReference type="PROSITE-ProRule" id="PRU00277"/>
    </source>
</evidence>
<feature type="signal peptide" evidence="8">
    <location>
        <begin position="1"/>
        <end position="19"/>
    </location>
</feature>
<dbReference type="Pfam" id="PF01346">
    <property type="entry name" value="FKBP_N"/>
    <property type="match status" value="1"/>
</dbReference>
<dbReference type="Gene3D" id="1.10.287.460">
    <property type="entry name" value="Peptidyl-prolyl cis-trans isomerase, FKBP-type, N-terminal domain"/>
    <property type="match status" value="1"/>
</dbReference>
<keyword evidence="11" id="KW-1185">Reference proteome</keyword>
<dbReference type="InterPro" id="IPR008104">
    <property type="entry name" value="INFPOTNTIATR"/>
</dbReference>
<feature type="domain" description="PPIase FKBP-type" evidence="9">
    <location>
        <begin position="143"/>
        <end position="228"/>
    </location>
</feature>
<dbReference type="PANTHER" id="PTHR43811">
    <property type="entry name" value="FKBP-TYPE PEPTIDYL-PROLYL CIS-TRANS ISOMERASE FKPA"/>
    <property type="match status" value="1"/>
</dbReference>
<comment type="catalytic activity">
    <reaction evidence="1 6 7">
        <text>[protein]-peptidylproline (omega=180) = [protein]-peptidylproline (omega=0)</text>
        <dbReference type="Rhea" id="RHEA:16237"/>
        <dbReference type="Rhea" id="RHEA-COMP:10747"/>
        <dbReference type="Rhea" id="RHEA-COMP:10748"/>
        <dbReference type="ChEBI" id="CHEBI:83833"/>
        <dbReference type="ChEBI" id="CHEBI:83834"/>
        <dbReference type="EC" id="5.2.1.8"/>
    </reaction>
</comment>
<comment type="similarity">
    <text evidence="2 7">Belongs to the FKBP-type PPIase family.</text>
</comment>